<organism evidence="2 3">
    <name type="scientific">Mya arenaria</name>
    <name type="common">Soft-shell clam</name>
    <dbReference type="NCBI Taxonomy" id="6604"/>
    <lineage>
        <taxon>Eukaryota</taxon>
        <taxon>Metazoa</taxon>
        <taxon>Spiralia</taxon>
        <taxon>Lophotrochozoa</taxon>
        <taxon>Mollusca</taxon>
        <taxon>Bivalvia</taxon>
        <taxon>Autobranchia</taxon>
        <taxon>Heteroconchia</taxon>
        <taxon>Euheterodonta</taxon>
        <taxon>Imparidentia</taxon>
        <taxon>Neoheterodontei</taxon>
        <taxon>Myida</taxon>
        <taxon>Myoidea</taxon>
        <taxon>Myidae</taxon>
        <taxon>Mya</taxon>
    </lineage>
</organism>
<feature type="chain" id="PRO_5046919616" evidence="1">
    <location>
        <begin position="18"/>
        <end position="124"/>
    </location>
</feature>
<gene>
    <name evidence="2" type="ORF">MAR_037633</name>
</gene>
<name>A0ABY7FS39_MYAAR</name>
<evidence type="ECO:0000313" key="3">
    <source>
        <dbReference type="Proteomes" id="UP001164746"/>
    </source>
</evidence>
<accession>A0ABY7FS39</accession>
<reference evidence="2" key="1">
    <citation type="submission" date="2022-11" db="EMBL/GenBank/DDBJ databases">
        <title>Centuries of genome instability and evolution in soft-shell clam transmissible cancer (bioRxiv).</title>
        <authorList>
            <person name="Hart S.F.M."/>
            <person name="Yonemitsu M.A."/>
            <person name="Giersch R.M."/>
            <person name="Beal B.F."/>
            <person name="Arriagada G."/>
            <person name="Davis B.W."/>
            <person name="Ostrander E.A."/>
            <person name="Goff S.P."/>
            <person name="Metzger M.J."/>
        </authorList>
    </citation>
    <scope>NUCLEOTIDE SEQUENCE</scope>
    <source>
        <strain evidence="2">MELC-2E11</strain>
        <tissue evidence="2">Siphon/mantle</tissue>
    </source>
</reference>
<dbReference type="Proteomes" id="UP001164746">
    <property type="component" value="Chromosome 13"/>
</dbReference>
<evidence type="ECO:0000256" key="1">
    <source>
        <dbReference type="SAM" id="SignalP"/>
    </source>
</evidence>
<evidence type="ECO:0000313" key="2">
    <source>
        <dbReference type="EMBL" id="WAR23964.1"/>
    </source>
</evidence>
<proteinExistence type="predicted"/>
<dbReference type="EMBL" id="CP111024">
    <property type="protein sequence ID" value="WAR23964.1"/>
    <property type="molecule type" value="Genomic_DNA"/>
</dbReference>
<protein>
    <submittedName>
        <fullName evidence="2">Uncharacterized protein</fullName>
    </submittedName>
</protein>
<feature type="signal peptide" evidence="1">
    <location>
        <begin position="1"/>
        <end position="17"/>
    </location>
</feature>
<sequence length="124" mass="14092">MEMLVTWVLILAALSVTQFCFELRKLKRVEDDTVREFASGGGSGDRQDDEMLTICGDDQQCLEFDTQRLKVLYRNLFQTQEQLDMTRRKSKSDRDDILRSESAGIVDTEVLDSLQGDGDSCCPT</sequence>
<keyword evidence="1" id="KW-0732">Signal</keyword>
<keyword evidence="3" id="KW-1185">Reference proteome</keyword>